<dbReference type="GO" id="GO:0000209">
    <property type="term" value="P:protein polyubiquitination"/>
    <property type="evidence" value="ECO:0007669"/>
    <property type="project" value="TreeGrafter"/>
</dbReference>
<feature type="active site" description="Glycyl thioester intermediate" evidence="6">
    <location>
        <position position="1562"/>
    </location>
</feature>
<dbReference type="SMART" id="SM00119">
    <property type="entry name" value="HECTc"/>
    <property type="match status" value="1"/>
</dbReference>
<comment type="caution">
    <text evidence="8">The sequence shown here is derived from an EMBL/GenBank/DDBJ whole genome shotgun (WGS) entry which is preliminary data.</text>
</comment>
<dbReference type="Pfam" id="PF00632">
    <property type="entry name" value="HECT"/>
    <property type="match status" value="1"/>
</dbReference>
<evidence type="ECO:0000313" key="8">
    <source>
        <dbReference type="EMBL" id="RHY34643.1"/>
    </source>
</evidence>
<dbReference type="InterPro" id="IPR016024">
    <property type="entry name" value="ARM-type_fold"/>
</dbReference>
<feature type="domain" description="HECT" evidence="7">
    <location>
        <begin position="1327"/>
        <end position="1595"/>
    </location>
</feature>
<evidence type="ECO:0000256" key="1">
    <source>
        <dbReference type="ARBA" id="ARBA00000885"/>
    </source>
</evidence>
<dbReference type="EC" id="2.3.2.26" evidence="3"/>
<comment type="catalytic activity">
    <reaction evidence="1">
        <text>S-ubiquitinyl-[E2 ubiquitin-conjugating enzyme]-L-cysteine + [acceptor protein]-L-lysine = [E2 ubiquitin-conjugating enzyme]-L-cysteine + N(6)-ubiquitinyl-[acceptor protein]-L-lysine.</text>
        <dbReference type="EC" id="2.3.2.26"/>
    </reaction>
</comment>
<dbReference type="Gene3D" id="3.30.2410.10">
    <property type="entry name" value="Hect, E3 ligase catalytic domain"/>
    <property type="match status" value="1"/>
</dbReference>
<dbReference type="Pfam" id="PF25579">
    <property type="entry name" value="TPR_TRIP12_N"/>
    <property type="match status" value="1"/>
</dbReference>
<dbReference type="Gene3D" id="3.90.1750.10">
    <property type="entry name" value="Hect, E3 ligase catalytic domains"/>
    <property type="match status" value="2"/>
</dbReference>
<dbReference type="InterPro" id="IPR045322">
    <property type="entry name" value="HECTD1/TRIP12-like"/>
</dbReference>
<dbReference type="VEuPathDB" id="FungiDB:H310_14329"/>
<dbReference type="PROSITE" id="PS50237">
    <property type="entry name" value="HECT"/>
    <property type="match status" value="1"/>
</dbReference>
<comment type="similarity">
    <text evidence="2">Belongs to the UPL family. K-HECT subfamily.</text>
</comment>
<evidence type="ECO:0000256" key="2">
    <source>
        <dbReference type="ARBA" id="ARBA00006331"/>
    </source>
</evidence>
<dbReference type="PANTHER" id="PTHR45670">
    <property type="entry name" value="E3 UBIQUITIN-PROTEIN LIGASE TRIP12"/>
    <property type="match status" value="1"/>
</dbReference>
<keyword evidence="9" id="KW-1185">Reference proteome</keyword>
<gene>
    <name evidence="8" type="ORF">DYB32_000793</name>
</gene>
<accession>A0A3R6VTG1</accession>
<dbReference type="InterPro" id="IPR011989">
    <property type="entry name" value="ARM-like"/>
</dbReference>
<dbReference type="InterPro" id="IPR035983">
    <property type="entry name" value="Hect_E3_ubiquitin_ligase"/>
</dbReference>
<dbReference type="Gene3D" id="3.30.2160.10">
    <property type="entry name" value="Hect, E3 ligase catalytic domain"/>
    <property type="match status" value="1"/>
</dbReference>
<sequence>MDSMVSPIYPTDVQDGQTVVLPRLGIECVAAAAAADMSDDEDLSEHDMMRTLRALSRQPQDLPQALRGNPLMHSARADTSLSELCEILSMSSSEEMLTLSGFRADAFVPVLAELVAAPPLDSMEILLLSCRALAIVLDVCSSAIEMAVSANVVASLCDKLLNIEYMDVAELALRMLERLCSSPAGRAAALRENGLVALLQFVDFFAVDVQRTAARTAALVCTDVPSLAMVQIGGGVQLVLNLTRSFDADIVYHGFDCLNRLCHSPTVQADKDQVMAVIDTDVLDHVLSMLASYPTTTATRMPENMKPTTYALLLQILAAVGRVCGRRMVDSGVVSVLCAILTRAAPQHRELVRQSLLFIDAVVVSLSAAPTHDDSDVVELATTALTTWLLPALVASLAGLTDATDAASRAVRTLYVDVLNSMLTTISHRALVHVDVLCAFITAALQQPVHRRLATLRDDGGSTNDVSVALFVMSLALTHAYDVYHVRFVRDGVYCALERVANDPMATAESASQLLATYATTGPMTTPVLDDLAALAKDLHAAPLRLTGETIAGRLQRVFGVGSATPFELSTSLVVPALVACFESSPDASCAFRRVLACVDATKWVAALVSSLQELVVWHVNHPPSTTHESTTLSFADVVAAMSATGTSPSVFRQGGGGTSAIVAMVELLGQHLKVRLRVDHDDDANKSTGRRDTVVLVEPLARIETMEAFVAEKWMGRSQLDDDSDGLDRRRATVASEEVKTHVYTSLDGDVLAPSMTILEALLQSKRRCNKEEAWSIDALWSDAVPLTFHVTEATAAPPTRNSPPPVENYKAALSTSHPSLAASLALLELLHNVSAVPAKAFEVPALAVHIQRTCLMQPLVVALAAFPEAALAILHSYSFLLPLETKLHFLYASSFGAARAIVYLSKTLWKAEAAATGARATEATGARRQEEAALAAAVARVAKIPRLKVRVARSKLLQSAVKLMTSYGGQNAIIEIEYLGEVGTGLGPTTEFYSLVSQEVQAKQLKMWRHDGDASEDADDETKRIPATMETKGEATEQPPSHHALPIRGYHRIAVIHCKACTHVTLPICPVHNVLLTQSNDGSTKPTSTTEPQCHVCAPQIAWSPQCGHCTVAAAAERGQPAPAATSGDVTWRWWIVSDSEVAYLAQAYPRGKTSVVHPVLQCSHCDTVTFPGTEAGLVTMDGDRMTARNGRRMYERDYRAVTKHASVHCEGTPLAQTTVTLLQSDVQALVALVPPSPQVLDSQVDGFDMTSSIYTELDAIVAPHGLYPRPISPTSAQVVLFDFLGKLVAQVGGTREDVFVMDVRCIGGVHGVFVDTRYHADTSLTAQALVDERLLDLPLAVPFLRLVRGEVLHTPLSDALAHISILDPTLGRSLTYLYAHRDDPSVNDMGLTFVLPPSLPLCENGEARPVTTDNVVAYVELAAAALLHTSVQRQVDAFRAGFSSIAPLHVLTMLSADDWSAILADPSREMWPGGADEIRAAMVCDHGYTPESRAIQWLVEILAELTPDQQKLFVRFVTGSHRLPIGGLAKLDPTLTVVRKLTADDAASNDAMLPSASTCTNYLKLPDYTSKQVMRAKLLYCIEEGQLSFHLS</sequence>
<evidence type="ECO:0000313" key="9">
    <source>
        <dbReference type="Proteomes" id="UP000285060"/>
    </source>
</evidence>
<dbReference type="EMBL" id="QUSY01000022">
    <property type="protein sequence ID" value="RHY34643.1"/>
    <property type="molecule type" value="Genomic_DNA"/>
</dbReference>
<protein>
    <recommendedName>
        <fullName evidence="3">HECT-type E3 ubiquitin transferase</fullName>
        <ecNumber evidence="3">2.3.2.26</ecNumber>
    </recommendedName>
</protein>
<evidence type="ECO:0000259" key="7">
    <source>
        <dbReference type="PROSITE" id="PS50237"/>
    </source>
</evidence>
<dbReference type="SUPFAM" id="SSF48371">
    <property type="entry name" value="ARM repeat"/>
    <property type="match status" value="1"/>
</dbReference>
<evidence type="ECO:0000256" key="5">
    <source>
        <dbReference type="ARBA" id="ARBA00022786"/>
    </source>
</evidence>
<proteinExistence type="inferred from homology"/>
<dbReference type="GO" id="GO:0061630">
    <property type="term" value="F:ubiquitin protein ligase activity"/>
    <property type="evidence" value="ECO:0007669"/>
    <property type="project" value="UniProtKB-EC"/>
</dbReference>
<dbReference type="Proteomes" id="UP000285060">
    <property type="component" value="Unassembled WGS sequence"/>
</dbReference>
<dbReference type="InterPro" id="IPR000569">
    <property type="entry name" value="HECT_dom"/>
</dbReference>
<dbReference type="SUPFAM" id="SSF56204">
    <property type="entry name" value="Hect, E3 ligase catalytic domain"/>
    <property type="match status" value="2"/>
</dbReference>
<dbReference type="InterPro" id="IPR057948">
    <property type="entry name" value="TPR_TRIP12_N"/>
</dbReference>
<organism evidence="8 9">
    <name type="scientific">Aphanomyces invadans</name>
    <dbReference type="NCBI Taxonomy" id="157072"/>
    <lineage>
        <taxon>Eukaryota</taxon>
        <taxon>Sar</taxon>
        <taxon>Stramenopiles</taxon>
        <taxon>Oomycota</taxon>
        <taxon>Saprolegniomycetes</taxon>
        <taxon>Saprolegniales</taxon>
        <taxon>Verrucalvaceae</taxon>
        <taxon>Aphanomyces</taxon>
    </lineage>
</organism>
<reference evidence="8 9" key="1">
    <citation type="submission" date="2018-08" db="EMBL/GenBank/DDBJ databases">
        <title>Aphanomyces genome sequencing and annotation.</title>
        <authorList>
            <person name="Minardi D."/>
            <person name="Oidtmann B."/>
            <person name="Van Der Giezen M."/>
            <person name="Studholme D.J."/>
        </authorList>
    </citation>
    <scope>NUCLEOTIDE SEQUENCE [LARGE SCALE GENOMIC DNA]</scope>
    <source>
        <strain evidence="8 9">NJM0002</strain>
    </source>
</reference>
<keyword evidence="5 6" id="KW-0833">Ubl conjugation pathway</keyword>
<dbReference type="GO" id="GO:0043161">
    <property type="term" value="P:proteasome-mediated ubiquitin-dependent protein catabolic process"/>
    <property type="evidence" value="ECO:0007669"/>
    <property type="project" value="TreeGrafter"/>
</dbReference>
<dbReference type="PANTHER" id="PTHR45670:SF1">
    <property type="entry name" value="E3 UBIQUITIN-PROTEIN LIGASE HECTD1"/>
    <property type="match status" value="1"/>
</dbReference>
<evidence type="ECO:0000256" key="3">
    <source>
        <dbReference type="ARBA" id="ARBA00012485"/>
    </source>
</evidence>
<evidence type="ECO:0000256" key="4">
    <source>
        <dbReference type="ARBA" id="ARBA00022679"/>
    </source>
</evidence>
<evidence type="ECO:0000256" key="6">
    <source>
        <dbReference type="PROSITE-ProRule" id="PRU00104"/>
    </source>
</evidence>
<dbReference type="Gene3D" id="1.25.10.10">
    <property type="entry name" value="Leucine-rich Repeat Variant"/>
    <property type="match status" value="1"/>
</dbReference>
<name>A0A3R6VTG1_9STRA</name>
<keyword evidence="4" id="KW-0808">Transferase</keyword>